<evidence type="ECO:0000259" key="1">
    <source>
        <dbReference type="PROSITE" id="PS50097"/>
    </source>
</evidence>
<dbReference type="Proteomes" id="UP000887229">
    <property type="component" value="Unassembled WGS sequence"/>
</dbReference>
<reference evidence="2" key="1">
    <citation type="journal article" date="2021" name="IMA Fungus">
        <title>Genomic characterization of three marine fungi, including Emericellopsis atlantica sp. nov. with signatures of a generalist lifestyle and marine biomass degradation.</title>
        <authorList>
            <person name="Hagestad O.C."/>
            <person name="Hou L."/>
            <person name="Andersen J.H."/>
            <person name="Hansen E.H."/>
            <person name="Altermark B."/>
            <person name="Li C."/>
            <person name="Kuhnert E."/>
            <person name="Cox R.J."/>
            <person name="Crous P.W."/>
            <person name="Spatafora J.W."/>
            <person name="Lail K."/>
            <person name="Amirebrahimi M."/>
            <person name="Lipzen A."/>
            <person name="Pangilinan J."/>
            <person name="Andreopoulos W."/>
            <person name="Hayes R.D."/>
            <person name="Ng V."/>
            <person name="Grigoriev I.V."/>
            <person name="Jackson S.A."/>
            <person name="Sutton T.D.S."/>
            <person name="Dobson A.D.W."/>
            <person name="Rama T."/>
        </authorList>
    </citation>
    <scope>NUCLEOTIDE SEQUENCE</scope>
    <source>
        <strain evidence="2">TS7</strain>
    </source>
</reference>
<dbReference type="EMBL" id="MU251286">
    <property type="protein sequence ID" value="KAG9249985.1"/>
    <property type="molecule type" value="Genomic_DNA"/>
</dbReference>
<dbReference type="RefSeq" id="XP_046113909.1">
    <property type="nucleotide sequence ID" value="XM_046261733.1"/>
</dbReference>
<comment type="caution">
    <text evidence="2">The sequence shown here is derived from an EMBL/GenBank/DDBJ whole genome shotgun (WGS) entry which is preliminary data.</text>
</comment>
<keyword evidence="3" id="KW-1185">Reference proteome</keyword>
<dbReference type="PROSITE" id="PS50097">
    <property type="entry name" value="BTB"/>
    <property type="match status" value="1"/>
</dbReference>
<evidence type="ECO:0000313" key="2">
    <source>
        <dbReference type="EMBL" id="KAG9249985.1"/>
    </source>
</evidence>
<name>A0A9P7ZDG3_9HYPO</name>
<dbReference type="SMART" id="SM00225">
    <property type="entry name" value="BTB"/>
    <property type="match status" value="1"/>
</dbReference>
<dbReference type="CDD" id="cd18186">
    <property type="entry name" value="BTB_POZ_ZBTB_KLHL-like"/>
    <property type="match status" value="1"/>
</dbReference>
<dbReference type="GeneID" id="70292636"/>
<feature type="domain" description="BTB" evidence="1">
    <location>
        <begin position="40"/>
        <end position="107"/>
    </location>
</feature>
<dbReference type="Pfam" id="PF00651">
    <property type="entry name" value="BTB"/>
    <property type="match status" value="1"/>
</dbReference>
<sequence>MNTGRIDAISTAISKCGYSSQLDVIAFANSVRAFNNRGLSDVNVHLGTFELPAHSLALVAQSEYFEKILGSECKEGLSREITFSEGSLQAYWRVFEYLYTEEYSEDPCPTLDAQAETENDDELSKDLRVYSLAEYFSINGLKEHALSRFKSKISRLWVSEIFPDCIREVYGSTSDPNCDMRKAVVEVTRENRGELWVKKAYRELIHEGGDFAVDLMDELM</sequence>
<proteinExistence type="predicted"/>
<dbReference type="PANTHER" id="PTHR47843">
    <property type="entry name" value="BTB DOMAIN-CONTAINING PROTEIN-RELATED"/>
    <property type="match status" value="1"/>
</dbReference>
<evidence type="ECO:0000313" key="3">
    <source>
        <dbReference type="Proteomes" id="UP000887229"/>
    </source>
</evidence>
<gene>
    <name evidence="2" type="ORF">F5Z01DRAFT_630553</name>
</gene>
<dbReference type="SUPFAM" id="SSF54695">
    <property type="entry name" value="POZ domain"/>
    <property type="match status" value="1"/>
</dbReference>
<organism evidence="2 3">
    <name type="scientific">Emericellopsis atlantica</name>
    <dbReference type="NCBI Taxonomy" id="2614577"/>
    <lineage>
        <taxon>Eukaryota</taxon>
        <taxon>Fungi</taxon>
        <taxon>Dikarya</taxon>
        <taxon>Ascomycota</taxon>
        <taxon>Pezizomycotina</taxon>
        <taxon>Sordariomycetes</taxon>
        <taxon>Hypocreomycetidae</taxon>
        <taxon>Hypocreales</taxon>
        <taxon>Bionectriaceae</taxon>
        <taxon>Emericellopsis</taxon>
    </lineage>
</organism>
<accession>A0A9P7ZDG3</accession>
<dbReference type="Gene3D" id="3.30.710.10">
    <property type="entry name" value="Potassium Channel Kv1.1, Chain A"/>
    <property type="match status" value="1"/>
</dbReference>
<dbReference type="OrthoDB" id="6359816at2759"/>
<protein>
    <submittedName>
        <fullName evidence="2">BTB/POZ domain-containing protein</fullName>
    </submittedName>
</protein>
<dbReference type="InterPro" id="IPR000210">
    <property type="entry name" value="BTB/POZ_dom"/>
</dbReference>
<dbReference type="PANTHER" id="PTHR47843:SF5">
    <property type="entry name" value="BTB_POZ DOMAIN PROTEIN"/>
    <property type="match status" value="1"/>
</dbReference>
<dbReference type="InterPro" id="IPR011333">
    <property type="entry name" value="SKP1/BTB/POZ_sf"/>
</dbReference>
<dbReference type="AlphaFoldDB" id="A0A9P7ZDG3"/>